<evidence type="ECO:0000313" key="6">
    <source>
        <dbReference type="EMBL" id="MBB3931241.1"/>
    </source>
</evidence>
<comment type="caution">
    <text evidence="6">The sequence shown here is derived from an EMBL/GenBank/DDBJ whole genome shotgun (WGS) entry which is preliminary data.</text>
</comment>
<feature type="transmembrane region" description="Helical" evidence="4">
    <location>
        <begin position="133"/>
        <end position="158"/>
    </location>
</feature>
<feature type="transmembrane region" description="Helical" evidence="4">
    <location>
        <begin position="247"/>
        <end position="270"/>
    </location>
</feature>
<dbReference type="InterPro" id="IPR020846">
    <property type="entry name" value="MFS_dom"/>
</dbReference>
<evidence type="ECO:0000256" key="1">
    <source>
        <dbReference type="ARBA" id="ARBA00022692"/>
    </source>
</evidence>
<dbReference type="InterPro" id="IPR011701">
    <property type="entry name" value="MFS"/>
</dbReference>
<feature type="transmembrane region" description="Helical" evidence="4">
    <location>
        <begin position="6"/>
        <end position="32"/>
    </location>
</feature>
<keyword evidence="3 4" id="KW-0472">Membrane</keyword>
<feature type="transmembrane region" description="Helical" evidence="4">
    <location>
        <begin position="165"/>
        <end position="184"/>
    </location>
</feature>
<dbReference type="Gene3D" id="1.20.1250.20">
    <property type="entry name" value="MFS general substrate transporter like domains"/>
    <property type="match status" value="2"/>
</dbReference>
<dbReference type="InterPro" id="IPR036259">
    <property type="entry name" value="MFS_trans_sf"/>
</dbReference>
<dbReference type="RefSeq" id="WP_183398899.1">
    <property type="nucleotide sequence ID" value="NZ_JACIDS010000003.1"/>
</dbReference>
<dbReference type="EMBL" id="JACIDS010000003">
    <property type="protein sequence ID" value="MBB3931241.1"/>
    <property type="molecule type" value="Genomic_DNA"/>
</dbReference>
<evidence type="ECO:0000313" key="7">
    <source>
        <dbReference type="Proteomes" id="UP000553963"/>
    </source>
</evidence>
<feature type="transmembrane region" description="Helical" evidence="4">
    <location>
        <begin position="369"/>
        <end position="390"/>
    </location>
</feature>
<dbReference type="PANTHER" id="PTHR11360:SF290">
    <property type="entry name" value="MONOCARBOXYLATE MFS PERMEASE"/>
    <property type="match status" value="1"/>
</dbReference>
<dbReference type="Pfam" id="PF07690">
    <property type="entry name" value="MFS_1"/>
    <property type="match status" value="1"/>
</dbReference>
<protein>
    <submittedName>
        <fullName evidence="6">MFS family permease</fullName>
    </submittedName>
</protein>
<accession>A0A840AQV1</accession>
<feature type="domain" description="Major facilitator superfamily (MFS) profile" evidence="5">
    <location>
        <begin position="7"/>
        <end position="395"/>
    </location>
</feature>
<proteinExistence type="predicted"/>
<organism evidence="6 7">
    <name type="scientific">Kaistia hirudinis</name>
    <dbReference type="NCBI Taxonomy" id="1293440"/>
    <lineage>
        <taxon>Bacteria</taxon>
        <taxon>Pseudomonadati</taxon>
        <taxon>Pseudomonadota</taxon>
        <taxon>Alphaproteobacteria</taxon>
        <taxon>Hyphomicrobiales</taxon>
        <taxon>Kaistiaceae</taxon>
        <taxon>Kaistia</taxon>
    </lineage>
</organism>
<reference evidence="6 7" key="1">
    <citation type="submission" date="2020-08" db="EMBL/GenBank/DDBJ databases">
        <title>Genomic Encyclopedia of Type Strains, Phase IV (KMG-IV): sequencing the most valuable type-strain genomes for metagenomic binning, comparative biology and taxonomic classification.</title>
        <authorList>
            <person name="Goeker M."/>
        </authorList>
    </citation>
    <scope>NUCLEOTIDE SEQUENCE [LARGE SCALE GENOMIC DNA]</scope>
    <source>
        <strain evidence="6 7">DSM 25966</strain>
    </source>
</reference>
<dbReference type="CDD" id="cd17355">
    <property type="entry name" value="MFS_YcxA_like"/>
    <property type="match status" value="1"/>
</dbReference>
<feature type="transmembrane region" description="Helical" evidence="4">
    <location>
        <begin position="44"/>
        <end position="67"/>
    </location>
</feature>
<dbReference type="InterPro" id="IPR050327">
    <property type="entry name" value="Proton-linked_MCT"/>
</dbReference>
<sequence>MADPAYRWVIVAAGGIMGCVAMGAMFSLPVLLTPMVEATAWSRTGISGAMTIGFLAMAATSMGWGALSDRFGARPVVMSGAALFAFSLWLAGRAPSLFLFQLFFGVMVGGAVAAFFAPMMATVTGWFTTQRSLAVSLVSAGMGLAPVTMSPLAAWLVGGHDWRDVFSILAVIVVLVTIPAAALLRRPPAVETAPGLANDAGPPAGMSVRDAVTSAPFLILVLTNFFCCATHSGPIFHTVSYAEICGISALAAVSIYSVEGIAGMAGRLGFGLMGDRFGAKHVLVAGLLAQAFGALGYYFARELGQFYAVAALFGFIYAGVMPLYAVLIRENFPMRIMGTVMGGTGMAGGLGMALGPVLGGWIFDATGSYGGLYITSFGLGLAAFLIAITFRPFPRPLGEDAPTTA</sequence>
<evidence type="ECO:0000256" key="3">
    <source>
        <dbReference type="ARBA" id="ARBA00023136"/>
    </source>
</evidence>
<evidence type="ECO:0000256" key="2">
    <source>
        <dbReference type="ARBA" id="ARBA00022989"/>
    </source>
</evidence>
<dbReference type="PROSITE" id="PS50850">
    <property type="entry name" value="MFS"/>
    <property type="match status" value="1"/>
</dbReference>
<evidence type="ECO:0000259" key="5">
    <source>
        <dbReference type="PROSITE" id="PS50850"/>
    </source>
</evidence>
<feature type="transmembrane region" description="Helical" evidence="4">
    <location>
        <begin position="98"/>
        <end position="121"/>
    </location>
</feature>
<dbReference type="Proteomes" id="UP000553963">
    <property type="component" value="Unassembled WGS sequence"/>
</dbReference>
<evidence type="ECO:0000256" key="4">
    <source>
        <dbReference type="SAM" id="Phobius"/>
    </source>
</evidence>
<dbReference type="AlphaFoldDB" id="A0A840AQV1"/>
<dbReference type="GO" id="GO:0022857">
    <property type="term" value="F:transmembrane transporter activity"/>
    <property type="evidence" value="ECO:0007669"/>
    <property type="project" value="InterPro"/>
</dbReference>
<dbReference type="SUPFAM" id="SSF103473">
    <property type="entry name" value="MFS general substrate transporter"/>
    <property type="match status" value="1"/>
</dbReference>
<gene>
    <name evidence="6" type="ORF">GGR25_002291</name>
</gene>
<dbReference type="PROSITE" id="PS51257">
    <property type="entry name" value="PROKAR_LIPOPROTEIN"/>
    <property type="match status" value="1"/>
</dbReference>
<keyword evidence="1 4" id="KW-0812">Transmembrane</keyword>
<name>A0A840AQV1_9HYPH</name>
<dbReference type="PANTHER" id="PTHR11360">
    <property type="entry name" value="MONOCARBOXYLATE TRANSPORTER"/>
    <property type="match status" value="1"/>
</dbReference>
<feature type="transmembrane region" description="Helical" evidence="4">
    <location>
        <begin position="340"/>
        <end position="363"/>
    </location>
</feature>
<feature type="transmembrane region" description="Helical" evidence="4">
    <location>
        <begin position="73"/>
        <end position="91"/>
    </location>
</feature>
<feature type="transmembrane region" description="Helical" evidence="4">
    <location>
        <begin position="306"/>
        <end position="328"/>
    </location>
</feature>
<feature type="transmembrane region" description="Helical" evidence="4">
    <location>
        <begin position="282"/>
        <end position="300"/>
    </location>
</feature>
<keyword evidence="2 4" id="KW-1133">Transmembrane helix</keyword>
<keyword evidence="7" id="KW-1185">Reference proteome</keyword>